<gene>
    <name evidence="1" type="ORF">JOF48_000597</name>
</gene>
<dbReference type="Proteomes" id="UP000711614">
    <property type="component" value="Unassembled WGS sequence"/>
</dbReference>
<dbReference type="RefSeq" id="WP_209677156.1">
    <property type="nucleotide sequence ID" value="NZ_JAGIOI010000001.1"/>
</dbReference>
<name>A0ABS4YSM4_9MICC</name>
<keyword evidence="2" id="KW-1185">Reference proteome</keyword>
<evidence type="ECO:0000313" key="1">
    <source>
        <dbReference type="EMBL" id="MBP2411798.1"/>
    </source>
</evidence>
<proteinExistence type="predicted"/>
<evidence type="ECO:0000313" key="2">
    <source>
        <dbReference type="Proteomes" id="UP000711614"/>
    </source>
</evidence>
<organism evidence="1 2">
    <name type="scientific">Arthrobacter stackebrandtii</name>
    <dbReference type="NCBI Taxonomy" id="272161"/>
    <lineage>
        <taxon>Bacteria</taxon>
        <taxon>Bacillati</taxon>
        <taxon>Actinomycetota</taxon>
        <taxon>Actinomycetes</taxon>
        <taxon>Micrococcales</taxon>
        <taxon>Micrococcaceae</taxon>
        <taxon>Arthrobacter</taxon>
    </lineage>
</organism>
<reference evidence="1 2" key="1">
    <citation type="submission" date="2021-03" db="EMBL/GenBank/DDBJ databases">
        <title>Sequencing the genomes of 1000 actinobacteria strains.</title>
        <authorList>
            <person name="Klenk H.-P."/>
        </authorList>
    </citation>
    <scope>NUCLEOTIDE SEQUENCE [LARGE SCALE GENOMIC DNA]</scope>
    <source>
        <strain evidence="1 2">DSM 16005</strain>
    </source>
</reference>
<comment type="caution">
    <text evidence="1">The sequence shown here is derived from an EMBL/GenBank/DDBJ whole genome shotgun (WGS) entry which is preliminary data.</text>
</comment>
<dbReference type="EMBL" id="JAGIOI010000001">
    <property type="protein sequence ID" value="MBP2411798.1"/>
    <property type="molecule type" value="Genomic_DNA"/>
</dbReference>
<accession>A0ABS4YSM4</accession>
<sequence length="55" mass="6261">MNRNPDFNDNELIHDRGSVDGLGEIYSEMVTPDIEEMNEHADTLEQESQVEPDAL</sequence>
<protein>
    <submittedName>
        <fullName evidence="1">Uncharacterized protein</fullName>
    </submittedName>
</protein>